<evidence type="ECO:0000256" key="4">
    <source>
        <dbReference type="ARBA" id="ARBA00022452"/>
    </source>
</evidence>
<keyword evidence="8" id="KW-0175">Coiled coil</keyword>
<dbReference type="GO" id="GO:0015288">
    <property type="term" value="F:porin activity"/>
    <property type="evidence" value="ECO:0007669"/>
    <property type="project" value="TreeGrafter"/>
</dbReference>
<evidence type="ECO:0000256" key="1">
    <source>
        <dbReference type="ARBA" id="ARBA00004442"/>
    </source>
</evidence>
<evidence type="ECO:0000256" key="2">
    <source>
        <dbReference type="ARBA" id="ARBA00007613"/>
    </source>
</evidence>
<evidence type="ECO:0000313" key="11">
    <source>
        <dbReference type="Proteomes" id="UP000727962"/>
    </source>
</evidence>
<dbReference type="InterPro" id="IPR051906">
    <property type="entry name" value="TolC-like"/>
</dbReference>
<keyword evidence="3" id="KW-0813">Transport</keyword>
<dbReference type="GO" id="GO:1990281">
    <property type="term" value="C:efflux pump complex"/>
    <property type="evidence" value="ECO:0007669"/>
    <property type="project" value="TreeGrafter"/>
</dbReference>
<accession>A0A931LW73</accession>
<keyword evidence="4" id="KW-1134">Transmembrane beta strand</keyword>
<gene>
    <name evidence="10" type="ORF">HYR64_09665</name>
</gene>
<dbReference type="GO" id="GO:0009279">
    <property type="term" value="C:cell outer membrane"/>
    <property type="evidence" value="ECO:0007669"/>
    <property type="project" value="UniProtKB-SubCell"/>
</dbReference>
<feature type="signal peptide" evidence="9">
    <location>
        <begin position="1"/>
        <end position="22"/>
    </location>
</feature>
<dbReference type="Proteomes" id="UP000727962">
    <property type="component" value="Unassembled WGS sequence"/>
</dbReference>
<proteinExistence type="inferred from homology"/>
<keyword evidence="6" id="KW-0472">Membrane</keyword>
<keyword evidence="7" id="KW-0998">Cell outer membrane</keyword>
<evidence type="ECO:0000256" key="9">
    <source>
        <dbReference type="SAM" id="SignalP"/>
    </source>
</evidence>
<name>A0A931LW73_FIMGI</name>
<dbReference type="AlphaFoldDB" id="A0A931LW73"/>
<dbReference type="Pfam" id="PF02321">
    <property type="entry name" value="OEP"/>
    <property type="match status" value="2"/>
</dbReference>
<dbReference type="Gene3D" id="1.20.1600.10">
    <property type="entry name" value="Outer membrane efflux proteins (OEP)"/>
    <property type="match status" value="1"/>
</dbReference>
<feature type="chain" id="PRO_5037014143" evidence="9">
    <location>
        <begin position="23"/>
        <end position="436"/>
    </location>
</feature>
<comment type="caution">
    <text evidence="10">The sequence shown here is derived from an EMBL/GenBank/DDBJ whole genome shotgun (WGS) entry which is preliminary data.</text>
</comment>
<dbReference type="InterPro" id="IPR003423">
    <property type="entry name" value="OMP_efflux"/>
</dbReference>
<comment type="similarity">
    <text evidence="2">Belongs to the outer membrane factor (OMF) (TC 1.B.17) family.</text>
</comment>
<reference evidence="10" key="1">
    <citation type="submission" date="2020-07" db="EMBL/GenBank/DDBJ databases">
        <title>Huge and variable diversity of episymbiotic CPR bacteria and DPANN archaea in groundwater ecosystems.</title>
        <authorList>
            <person name="He C.Y."/>
            <person name="Keren R."/>
            <person name="Whittaker M."/>
            <person name="Farag I.F."/>
            <person name="Doudna J."/>
            <person name="Cate J.H.D."/>
            <person name="Banfield J.F."/>
        </authorList>
    </citation>
    <scope>NUCLEOTIDE SEQUENCE</scope>
    <source>
        <strain evidence="10">NC_groundwater_17_Pr7_B-0.1um_64_12</strain>
    </source>
</reference>
<evidence type="ECO:0000256" key="8">
    <source>
        <dbReference type="SAM" id="Coils"/>
    </source>
</evidence>
<organism evidence="10 11">
    <name type="scientific">Fimbriimonas ginsengisoli</name>
    <dbReference type="NCBI Taxonomy" id="1005039"/>
    <lineage>
        <taxon>Bacteria</taxon>
        <taxon>Bacillati</taxon>
        <taxon>Armatimonadota</taxon>
        <taxon>Fimbriimonadia</taxon>
        <taxon>Fimbriimonadales</taxon>
        <taxon>Fimbriimonadaceae</taxon>
        <taxon>Fimbriimonas</taxon>
    </lineage>
</organism>
<dbReference type="PANTHER" id="PTHR30026:SF20">
    <property type="entry name" value="OUTER MEMBRANE PROTEIN TOLC"/>
    <property type="match status" value="1"/>
</dbReference>
<evidence type="ECO:0000256" key="5">
    <source>
        <dbReference type="ARBA" id="ARBA00022692"/>
    </source>
</evidence>
<dbReference type="SUPFAM" id="SSF56954">
    <property type="entry name" value="Outer membrane efflux proteins (OEP)"/>
    <property type="match status" value="1"/>
</dbReference>
<feature type="coiled-coil region" evidence="8">
    <location>
        <begin position="323"/>
        <end position="385"/>
    </location>
</feature>
<dbReference type="PANTHER" id="PTHR30026">
    <property type="entry name" value="OUTER MEMBRANE PROTEIN TOLC"/>
    <property type="match status" value="1"/>
</dbReference>
<dbReference type="GO" id="GO:0015562">
    <property type="term" value="F:efflux transmembrane transporter activity"/>
    <property type="evidence" value="ECO:0007669"/>
    <property type="project" value="InterPro"/>
</dbReference>
<evidence type="ECO:0000256" key="3">
    <source>
        <dbReference type="ARBA" id="ARBA00022448"/>
    </source>
</evidence>
<dbReference type="EMBL" id="JACOSL010000059">
    <property type="protein sequence ID" value="MBI1757359.1"/>
    <property type="molecule type" value="Genomic_DNA"/>
</dbReference>
<comment type="subcellular location">
    <subcellularLocation>
        <location evidence="1">Cell outer membrane</location>
    </subcellularLocation>
</comment>
<protein>
    <submittedName>
        <fullName evidence="10">TolC family protein</fullName>
    </submittedName>
</protein>
<keyword evidence="9" id="KW-0732">Signal</keyword>
<evidence type="ECO:0000256" key="7">
    <source>
        <dbReference type="ARBA" id="ARBA00023237"/>
    </source>
</evidence>
<sequence>MVRLRLVSAVAVIATLATVGSATPWPDSSDQPLSLEAALKLAKERNGAVRAALADLAAARARTHQSLAAFLPTLTPTAQYVSDRHQVDLGDGSKPFVQSEGWATSASASWRLLDSGQRQMSYMATRRAEAAADAGALQTLRSTLFDVHQQFLDALRAQELLKVSQGQAELARTILDQTKVRVQVGDVARKEILQAQADSLNAQVQALAAKTDVDNARATLKATLGWEAATSLPPLEPTREPSTPKLPTLAEVLKVGLAERRDLVSARRRVESLRFIKLRADRQAGPLLSLDARYDQAVSPVSLEGRSVALTLTVPFFDGGLSRAQAEEAKQNWISALRTFEQEERTAGAEIEAAYNAVETNANRLGAARAALEAAQTNYQAAEEAQRLGASTLLDVLTARVTLATAQSGSIQALHDFVLAEVRLRLVTGQPIPGEA</sequence>
<evidence type="ECO:0000256" key="6">
    <source>
        <dbReference type="ARBA" id="ARBA00023136"/>
    </source>
</evidence>
<keyword evidence="5" id="KW-0812">Transmembrane</keyword>
<evidence type="ECO:0000313" key="10">
    <source>
        <dbReference type="EMBL" id="MBI1757359.1"/>
    </source>
</evidence>